<accession>A0A1A8VRX1</accession>
<name>A0A1A8VRX1_PLAOA</name>
<evidence type="ECO:0000313" key="2">
    <source>
        <dbReference type="EMBL" id="SBS83273.1"/>
    </source>
</evidence>
<sequence length="1202" mass="139215">MGFLHLPIRLQNYEKVINSRAINIHLLTTHGWDTNRGVAIHWEVVPISEEAVISEEIVPISEEAVISEEIVPISEEAVISEEIVPFSEEAVISGEIVPNSKDAFICCRGVILGSPEGLQRSSNMKTDTIGEKIKGEAKNESKEADMRNFERAFIHDWKKALRRVEEGRKCCEHLSKIFGEIVRIEKEYELSLRKLCSIFREFNTESSGIRSGIMSLKKNIERRCEQIKDFVNYVECEILNNTLNSTVLNHKNVFDNIKIDGIDNDKVVEKTRNDSIVYIEKCVDAYESLIECINIFHNSTYYHPLKRIELSNMCIDRYLDAKKKEYEYKNTINNVNEVELRKEKRIKSILFSLESMDYKRIACIKDNVMKYLIFFTSYIRNVQYDINSCIDIFKEVDAYKEIEEYCILNNTNVKKEKEDNIFYSNIVSWPMLMDYVAELHSAGDSFLDVGPEAPKKSRYGGIISALFDVNMYKNLLPGGEVTSIHNHRSRDNGSSNRRPPSNHHLLINSRVYTDIFNEIVFLNKKEGKEFPTSGDSGEEMDTDEFTSDEGKIKKNGKICQPEQGQKCGEGTNATNILLTSGKLTNEENSNNEGNELSYENEGKNVVENSIIKRNYPDENDIISDEMIAEGGYNCSFSCNRDDGNETDCVKGRVEKEESTEEVEKEVKKNPLSTDYKGKDFEISKHASETVRSIKYDSYQNRENGMCDGESYTDESDYSYSYVKDMFANTNTHTDNDTDMVIRGRNCSNHFKKMKIFFLFYLKNLFFGNLHEISGLNIVRYFNIYNNRFLFCECLIHFIKKKRVHLSHMKNITMFAKIILSFLDYCNLYFDYWSSIYILVASENFYVETEQTNVVNVRMLIEKVAPLGKVNTQFTQSKSVDAAQPKTKSSDHEDEKKSSYGNFFFSDENENSKNITSQGKMSNYSKTKDVLNGRSRSVVNIYECRNEEGIKRVQEDANGKDIKEEAHRNYIKGGDKPIDSLELNESYEHSECEEKISSNEQKNVKNGFKGREVDIGVHEGEQQRSRENDTNCLEDVNRKSGGKLKKMFLHKFLYAHTLWNNIKFWEVCLLTIISEVIQEAVLLEKLRYENKEMLIKNYFFFFKYFSFYDSMIDYGLSINQIGLLLNKIFHSFNLKNDPISRKFFFQVIDIATNKKITLNYIKMDSSNLNNEYKKYYLQYYNNYLNDDSKGGGHGCGTVSDKRS</sequence>
<evidence type="ECO:0000313" key="3">
    <source>
        <dbReference type="Proteomes" id="UP000078560"/>
    </source>
</evidence>
<evidence type="ECO:0000256" key="1">
    <source>
        <dbReference type="SAM" id="MobiDB-lite"/>
    </source>
</evidence>
<dbReference type="Gene3D" id="1.20.1270.60">
    <property type="entry name" value="Arfaptin homology (AH) domain/BAR domain"/>
    <property type="match status" value="1"/>
</dbReference>
<feature type="compositionally biased region" description="Basic and acidic residues" evidence="1">
    <location>
        <begin position="887"/>
        <end position="897"/>
    </location>
</feature>
<gene>
    <name evidence="2" type="ORF">POVCU2_0019950</name>
</gene>
<feature type="region of interest" description="Disordered" evidence="1">
    <location>
        <begin position="527"/>
        <end position="549"/>
    </location>
</feature>
<dbReference type="InterPro" id="IPR027267">
    <property type="entry name" value="AH/BAR_dom_sf"/>
</dbReference>
<organism evidence="2 3">
    <name type="scientific">Plasmodium ovale curtisi</name>
    <dbReference type="NCBI Taxonomy" id="864141"/>
    <lineage>
        <taxon>Eukaryota</taxon>
        <taxon>Sar</taxon>
        <taxon>Alveolata</taxon>
        <taxon>Apicomplexa</taxon>
        <taxon>Aconoidasida</taxon>
        <taxon>Haemosporida</taxon>
        <taxon>Plasmodiidae</taxon>
        <taxon>Plasmodium</taxon>
        <taxon>Plasmodium (Plasmodium)</taxon>
    </lineage>
</organism>
<reference evidence="3" key="1">
    <citation type="submission" date="2016-05" db="EMBL/GenBank/DDBJ databases">
        <authorList>
            <person name="Naeem Raeece"/>
        </authorList>
    </citation>
    <scope>NUCLEOTIDE SEQUENCE [LARGE SCALE GENOMIC DNA]</scope>
</reference>
<dbReference type="AlphaFoldDB" id="A0A1A8VRX1"/>
<feature type="region of interest" description="Disordered" evidence="1">
    <location>
        <begin position="482"/>
        <end position="504"/>
    </location>
</feature>
<dbReference type="SUPFAM" id="SSF103657">
    <property type="entry name" value="BAR/IMD domain-like"/>
    <property type="match status" value="1"/>
</dbReference>
<dbReference type="Proteomes" id="UP000078560">
    <property type="component" value="Unassembled WGS sequence"/>
</dbReference>
<feature type="compositionally biased region" description="Acidic residues" evidence="1">
    <location>
        <begin position="536"/>
        <end position="547"/>
    </location>
</feature>
<protein>
    <submittedName>
        <fullName evidence="2">Uncharacterized protein</fullName>
    </submittedName>
</protein>
<dbReference type="EMBL" id="FLQU01000260">
    <property type="protein sequence ID" value="SBS83273.1"/>
    <property type="molecule type" value="Genomic_DNA"/>
</dbReference>
<feature type="region of interest" description="Disordered" evidence="1">
    <location>
        <begin position="875"/>
        <end position="904"/>
    </location>
</feature>
<proteinExistence type="predicted"/>